<evidence type="ECO:0000313" key="2">
    <source>
        <dbReference type="Proteomes" id="UP000499080"/>
    </source>
</evidence>
<comment type="caution">
    <text evidence="1">The sequence shown here is derived from an EMBL/GenBank/DDBJ whole genome shotgun (WGS) entry which is preliminary data.</text>
</comment>
<evidence type="ECO:0000313" key="1">
    <source>
        <dbReference type="EMBL" id="GBN21529.1"/>
    </source>
</evidence>
<keyword evidence="2" id="KW-1185">Reference proteome</keyword>
<accession>A0A4Y2M475</accession>
<dbReference type="AlphaFoldDB" id="A0A4Y2M475"/>
<dbReference type="EMBL" id="BGPR01006750">
    <property type="protein sequence ID" value="GBN21529.1"/>
    <property type="molecule type" value="Genomic_DNA"/>
</dbReference>
<gene>
    <name evidence="1" type="ORF">AVEN_228095_1</name>
</gene>
<sequence>MVCDLTRTGPHAVELGFEPGFLQSRGLATSCQRPLQLPASWHPHITVPDSRLLLKPRRFFAKLKKVQGIVKNCTKQPLKDSQRKFTEERHKAVMSTSYLAAHGRLMLWLYCRHNNVLLSTGRR</sequence>
<protein>
    <submittedName>
        <fullName evidence="1">Uncharacterized protein</fullName>
    </submittedName>
</protein>
<proteinExistence type="predicted"/>
<dbReference type="Proteomes" id="UP000499080">
    <property type="component" value="Unassembled WGS sequence"/>
</dbReference>
<reference evidence="1 2" key="1">
    <citation type="journal article" date="2019" name="Sci. Rep.">
        <title>Orb-weaving spider Araneus ventricosus genome elucidates the spidroin gene catalogue.</title>
        <authorList>
            <person name="Kono N."/>
            <person name="Nakamura H."/>
            <person name="Ohtoshi R."/>
            <person name="Moran D.A.P."/>
            <person name="Shinohara A."/>
            <person name="Yoshida Y."/>
            <person name="Fujiwara M."/>
            <person name="Mori M."/>
            <person name="Tomita M."/>
            <person name="Arakawa K."/>
        </authorList>
    </citation>
    <scope>NUCLEOTIDE SEQUENCE [LARGE SCALE GENOMIC DNA]</scope>
</reference>
<organism evidence="1 2">
    <name type="scientific">Araneus ventricosus</name>
    <name type="common">Orbweaver spider</name>
    <name type="synonym">Epeira ventricosa</name>
    <dbReference type="NCBI Taxonomy" id="182803"/>
    <lineage>
        <taxon>Eukaryota</taxon>
        <taxon>Metazoa</taxon>
        <taxon>Ecdysozoa</taxon>
        <taxon>Arthropoda</taxon>
        <taxon>Chelicerata</taxon>
        <taxon>Arachnida</taxon>
        <taxon>Araneae</taxon>
        <taxon>Araneomorphae</taxon>
        <taxon>Entelegynae</taxon>
        <taxon>Araneoidea</taxon>
        <taxon>Araneidae</taxon>
        <taxon>Araneus</taxon>
    </lineage>
</organism>
<name>A0A4Y2M475_ARAVE</name>